<name>A0AAI8QHD1_9HELI</name>
<gene>
    <name evidence="1" type="ORF">HCBAA847_1378</name>
    <name evidence="2" type="ORF">HCBAA847_1692</name>
    <name evidence="3" type="ORF">HCCG_02361</name>
</gene>
<dbReference type="RefSeq" id="WP_002957712.1">
    <property type="nucleotide sequence ID" value="NC_020555.1"/>
</dbReference>
<protein>
    <submittedName>
        <fullName evidence="1">Uncharacterized protein</fullName>
    </submittedName>
</protein>
<sequence length="49" mass="5728">MWIVFFAIAVFGLVIGSYIYGYSQTRSTYVRKHRDITEAEKLAIRENGR</sequence>
<proteinExistence type="predicted"/>
<organism evidence="1 5">
    <name type="scientific">Helicobacter cinaedi CCUG 18818 = ATCC BAA-847</name>
    <dbReference type="NCBI Taxonomy" id="537971"/>
    <lineage>
        <taxon>Bacteria</taxon>
        <taxon>Pseudomonadati</taxon>
        <taxon>Campylobacterota</taxon>
        <taxon>Epsilonproteobacteria</taxon>
        <taxon>Campylobacterales</taxon>
        <taxon>Helicobacteraceae</taxon>
        <taxon>Helicobacter</taxon>
    </lineage>
</organism>
<dbReference type="AlphaFoldDB" id="A0AAI8QHD1"/>
<reference evidence="4" key="4">
    <citation type="journal article" date="2014" name="Genome Announc.">
        <title>Draft genome sequences of six enterohepatic helicobacter species isolated from humans and one from rhesus macaques.</title>
        <authorList>
            <person name="Shen Z."/>
            <person name="Sheh A."/>
            <person name="Young S.K."/>
            <person name="Abouelliel A."/>
            <person name="Ward D.V."/>
            <person name="Earl A.M."/>
            <person name="Fox J.G."/>
        </authorList>
    </citation>
    <scope>NUCLEOTIDE SEQUENCE [LARGE SCALE GENOMIC DNA]</scope>
    <source>
        <strain evidence="4">CCUG 18818</strain>
    </source>
</reference>
<accession>A0AAI8QHD1</accession>
<dbReference type="Proteomes" id="UP000005755">
    <property type="component" value="Unassembled WGS sequence"/>
</dbReference>
<dbReference type="KEGG" id="hcb:HCBAA847_1378"/>
<evidence type="ECO:0000313" key="2">
    <source>
        <dbReference type="EMBL" id="BAM32922.1"/>
    </source>
</evidence>
<evidence type="ECO:0000313" key="4">
    <source>
        <dbReference type="Proteomes" id="UP000005755"/>
    </source>
</evidence>
<evidence type="ECO:0000313" key="1">
    <source>
        <dbReference type="EMBL" id="BAM32608.1"/>
    </source>
</evidence>
<reference evidence="3" key="1">
    <citation type="submission" date="2008-08" db="EMBL/GenBank/DDBJ databases">
        <title>Annotation of Helicobacter cinaedi strain CCUG 18818.</title>
        <authorList>
            <consortium name="The Broad Institute Genome Sequencing Platform"/>
            <person name="Fox J.G."/>
            <person name="Shen Z."/>
            <person name="Charoenlap N."/>
            <person name="Schauer D.B."/>
            <person name="Ward D."/>
            <person name="Mehta T."/>
            <person name="Young S."/>
            <person name="Jaffe D."/>
            <person name="Gnerre S."/>
            <person name="Berlin A."/>
            <person name="Heiman D."/>
            <person name="Hepburn T."/>
            <person name="Shea T."/>
            <person name="Sykes S."/>
            <person name="Alvarado L."/>
            <person name="Kodira C."/>
            <person name="Borodovsky M."/>
            <person name="Lander E."/>
            <person name="Galagan J."/>
            <person name="Nusbaum C."/>
            <person name="Birren B."/>
        </authorList>
    </citation>
    <scope>NUCLEOTIDE SEQUENCE</scope>
    <source>
        <strain evidence="3">CCUG 18818</strain>
    </source>
</reference>
<evidence type="ECO:0000313" key="5">
    <source>
        <dbReference type="Proteomes" id="UP000006036"/>
    </source>
</evidence>
<dbReference type="EMBL" id="AP012492">
    <property type="protein sequence ID" value="BAM32922.1"/>
    <property type="molecule type" value="Genomic_DNA"/>
</dbReference>
<evidence type="ECO:0000313" key="3">
    <source>
        <dbReference type="EMBL" id="EFR47812.1"/>
    </source>
</evidence>
<dbReference type="EMBL" id="AP012492">
    <property type="protein sequence ID" value="BAM32608.1"/>
    <property type="molecule type" value="Genomic_DNA"/>
</dbReference>
<reference evidence="1" key="3">
    <citation type="submission" date="2012-07" db="EMBL/GenBank/DDBJ databases">
        <authorList>
            <person name="Akiyama T."/>
            <person name="Takeshita N."/>
            <person name="Ohmagari N."/>
            <person name="Kirikae T."/>
        </authorList>
    </citation>
    <scope>NUCLEOTIDE SEQUENCE</scope>
    <source>
        <strain evidence="1">ATCC BAA-847</strain>
    </source>
</reference>
<dbReference type="EMBL" id="DS990426">
    <property type="protein sequence ID" value="EFR47812.1"/>
    <property type="molecule type" value="Genomic_DNA"/>
</dbReference>
<dbReference type="Proteomes" id="UP000006036">
    <property type="component" value="Chromosome 1"/>
</dbReference>
<dbReference type="KEGG" id="hcb:HCBAA847_1692"/>
<keyword evidence="4" id="KW-1185">Reference proteome</keyword>
<reference evidence="1 5" key="2">
    <citation type="journal article" date="2012" name="J. Bacteriol.">
        <title>Complete Genome Sequence of Helicobacter cinaedi Type Strain ATCC BAA-847.</title>
        <authorList>
            <person name="Miyoshi-Akiyama T."/>
            <person name="Takeshita N."/>
            <person name="Ohmagari N."/>
            <person name="Kirikae T."/>
        </authorList>
    </citation>
    <scope>NUCLEOTIDE SEQUENCE [LARGE SCALE GENOMIC DNA]</scope>
    <source>
        <strain evidence="1 5">ATCC BAA-847</strain>
    </source>
</reference>